<evidence type="ECO:0000256" key="5">
    <source>
        <dbReference type="PROSITE-ProRule" id="PRU00108"/>
    </source>
</evidence>
<feature type="compositionally biased region" description="Polar residues" evidence="7">
    <location>
        <begin position="363"/>
        <end position="375"/>
    </location>
</feature>
<evidence type="ECO:0000313" key="10">
    <source>
        <dbReference type="Proteomes" id="UP001590950"/>
    </source>
</evidence>
<evidence type="ECO:0000256" key="3">
    <source>
        <dbReference type="ARBA" id="ARBA00023155"/>
    </source>
</evidence>
<dbReference type="Proteomes" id="UP001590950">
    <property type="component" value="Unassembled WGS sequence"/>
</dbReference>
<feature type="region of interest" description="Disordered" evidence="7">
    <location>
        <begin position="334"/>
        <end position="399"/>
    </location>
</feature>
<comment type="caution">
    <text evidence="9">The sequence shown here is derived from an EMBL/GenBank/DDBJ whole genome shotgun (WGS) entry which is preliminary data.</text>
</comment>
<feature type="DNA-binding region" description="Homeobox" evidence="5">
    <location>
        <begin position="178"/>
        <end position="238"/>
    </location>
</feature>
<protein>
    <recommendedName>
        <fullName evidence="8">Homeobox domain-containing protein</fullName>
    </recommendedName>
</protein>
<gene>
    <name evidence="9" type="ORF">N7G274_000590</name>
</gene>
<feature type="compositionally biased region" description="Polar residues" evidence="7">
    <location>
        <begin position="78"/>
        <end position="90"/>
    </location>
</feature>
<dbReference type="Pfam" id="PF00046">
    <property type="entry name" value="Homeodomain"/>
    <property type="match status" value="1"/>
</dbReference>
<dbReference type="InterPro" id="IPR009057">
    <property type="entry name" value="Homeodomain-like_sf"/>
</dbReference>
<dbReference type="EMBL" id="JBEFKJ010000001">
    <property type="protein sequence ID" value="KAL2048678.1"/>
    <property type="molecule type" value="Genomic_DNA"/>
</dbReference>
<evidence type="ECO:0000313" key="9">
    <source>
        <dbReference type="EMBL" id="KAL2048678.1"/>
    </source>
</evidence>
<feature type="compositionally biased region" description="Polar residues" evidence="7">
    <location>
        <begin position="97"/>
        <end position="122"/>
    </location>
</feature>
<evidence type="ECO:0000259" key="8">
    <source>
        <dbReference type="PROSITE" id="PS50071"/>
    </source>
</evidence>
<proteinExistence type="predicted"/>
<dbReference type="PANTHER" id="PTHR24208">
    <property type="entry name" value="LIM/HOMEOBOX PROTEIN LHX"/>
    <property type="match status" value="1"/>
</dbReference>
<dbReference type="PANTHER" id="PTHR24208:SF166">
    <property type="entry name" value="LIM HOMEOBOX TRANSCRIPTION FACTOR 1 ALPHA, ISOFORM B"/>
    <property type="match status" value="1"/>
</dbReference>
<dbReference type="SMART" id="SM00389">
    <property type="entry name" value="HOX"/>
    <property type="match status" value="1"/>
</dbReference>
<evidence type="ECO:0000256" key="4">
    <source>
        <dbReference type="ARBA" id="ARBA00023242"/>
    </source>
</evidence>
<feature type="domain" description="Homeobox" evidence="8">
    <location>
        <begin position="176"/>
        <end position="237"/>
    </location>
</feature>
<accession>A0ABR4AU57</accession>
<dbReference type="Gene3D" id="1.10.10.60">
    <property type="entry name" value="Homeodomain-like"/>
    <property type="match status" value="1"/>
</dbReference>
<dbReference type="SUPFAM" id="SSF46689">
    <property type="entry name" value="Homeodomain-like"/>
    <property type="match status" value="1"/>
</dbReference>
<name>A0ABR4AU57_9LECA</name>
<keyword evidence="4 5" id="KW-0539">Nucleus</keyword>
<dbReference type="PROSITE" id="PS50071">
    <property type="entry name" value="HOMEOBOX_2"/>
    <property type="match status" value="1"/>
</dbReference>
<evidence type="ECO:0000256" key="6">
    <source>
        <dbReference type="RuleBase" id="RU000682"/>
    </source>
</evidence>
<evidence type="ECO:0000256" key="7">
    <source>
        <dbReference type="SAM" id="MobiDB-lite"/>
    </source>
</evidence>
<organism evidence="9 10">
    <name type="scientific">Stereocaulon virgatum</name>
    <dbReference type="NCBI Taxonomy" id="373712"/>
    <lineage>
        <taxon>Eukaryota</taxon>
        <taxon>Fungi</taxon>
        <taxon>Dikarya</taxon>
        <taxon>Ascomycota</taxon>
        <taxon>Pezizomycotina</taxon>
        <taxon>Lecanoromycetes</taxon>
        <taxon>OSLEUM clade</taxon>
        <taxon>Lecanoromycetidae</taxon>
        <taxon>Lecanorales</taxon>
        <taxon>Lecanorineae</taxon>
        <taxon>Stereocaulaceae</taxon>
        <taxon>Stereocaulon</taxon>
    </lineage>
</organism>
<feature type="compositionally biased region" description="Polar residues" evidence="7">
    <location>
        <begin position="61"/>
        <end position="70"/>
    </location>
</feature>
<dbReference type="InterPro" id="IPR050453">
    <property type="entry name" value="LIM_Homeobox_TF"/>
</dbReference>
<comment type="subcellular location">
    <subcellularLocation>
        <location evidence="1 5 6">Nucleus</location>
    </subcellularLocation>
</comment>
<feature type="region of interest" description="Disordered" evidence="7">
    <location>
        <begin position="39"/>
        <end position="166"/>
    </location>
</feature>
<evidence type="ECO:0000256" key="1">
    <source>
        <dbReference type="ARBA" id="ARBA00004123"/>
    </source>
</evidence>
<dbReference type="InterPro" id="IPR001356">
    <property type="entry name" value="HD"/>
</dbReference>
<reference evidence="9 10" key="1">
    <citation type="submission" date="2024-09" db="EMBL/GenBank/DDBJ databases">
        <title>Rethinking Asexuality: The Enigmatic Case of Functional Sexual Genes in Lepraria (Stereocaulaceae).</title>
        <authorList>
            <person name="Doellman M."/>
            <person name="Sun Y."/>
            <person name="Barcenas-Pena A."/>
            <person name="Lumbsch H.T."/>
            <person name="Grewe F."/>
        </authorList>
    </citation>
    <scope>NUCLEOTIDE SEQUENCE [LARGE SCALE GENOMIC DNA]</scope>
    <source>
        <strain evidence="9 10">Mercado 3170</strain>
    </source>
</reference>
<feature type="compositionally biased region" description="Acidic residues" evidence="7">
    <location>
        <begin position="145"/>
        <end position="164"/>
    </location>
</feature>
<feature type="compositionally biased region" description="Polar residues" evidence="7">
    <location>
        <begin position="334"/>
        <end position="352"/>
    </location>
</feature>
<keyword evidence="10" id="KW-1185">Reference proteome</keyword>
<evidence type="ECO:0000256" key="2">
    <source>
        <dbReference type="ARBA" id="ARBA00023125"/>
    </source>
</evidence>
<feature type="compositionally biased region" description="Polar residues" evidence="7">
    <location>
        <begin position="490"/>
        <end position="509"/>
    </location>
</feature>
<dbReference type="CDD" id="cd00086">
    <property type="entry name" value="homeodomain"/>
    <property type="match status" value="1"/>
</dbReference>
<feature type="region of interest" description="Disordered" evidence="7">
    <location>
        <begin position="473"/>
        <end position="570"/>
    </location>
</feature>
<keyword evidence="3 5" id="KW-0371">Homeobox</keyword>
<feature type="compositionally biased region" description="Polar residues" evidence="7">
    <location>
        <begin position="383"/>
        <end position="399"/>
    </location>
</feature>
<sequence>MHAFFLDTTYHQFLKAFYTRWRLVLLCWICIAPNPGAISPEPLNLPPGTIDGGARHLGNDSGMNSQTQRGYQHGASRGSASGRTHSSQEPGTRGKSSHGTHLLSPTSASGSPWKTSAGTSHRPSASPSPSSQYTPDLVLTKAEQESEEEEELDSTPSEEDDTMEGTEKTGAELLAEKRKMKRFRLTHAQTRYLMSEFARQSHPDSGQRERLSRDIPGLSPRQVQVWFQNRRAKLKRLTTDDQERMMRSRALPESFDFAHTLQSGVRDNRSQVDPVTSLANLNLRESKMRQDSTLGLGLDHPNLQANSMVSTYSNFPSGVGSAFGSGNLSPASSINEESHYSGSPFSETQSPVAANYYPHPLGRSSSLSVDPQSQRHQAELSRQRSASLAQSTPGFARSTSAYREYGVSDAPRAGPHPHNATQHAATFPYVRTPPPTTSPLTTPNVLHYDQRHTIYPQGAAAHGYYQASLSQSFGLSGSQSGQMVPENRRYNPSISRPSNLAQPPTSQPGSGPYVYDQSATYQSPVYEELDQQHISPPFGGPPAPGPATSRDPNAFRQRGSAFPNYYTHPR</sequence>
<feature type="compositionally biased region" description="Low complexity" evidence="7">
    <location>
        <begin position="473"/>
        <end position="482"/>
    </location>
</feature>
<keyword evidence="2 5" id="KW-0238">DNA-binding</keyword>